<dbReference type="EMBL" id="JBHSAT010000001">
    <property type="protein sequence ID" value="MFC3875723.1"/>
    <property type="molecule type" value="Genomic_DNA"/>
</dbReference>
<comment type="caution">
    <text evidence="2">The sequence shown here is derived from an EMBL/GenBank/DDBJ whole genome shotgun (WGS) entry which is preliminary data.</text>
</comment>
<dbReference type="InterPro" id="IPR036188">
    <property type="entry name" value="FAD/NAD-bd_sf"/>
</dbReference>
<keyword evidence="3" id="KW-1185">Reference proteome</keyword>
<dbReference type="InterPro" id="IPR052189">
    <property type="entry name" value="L-asp_N-monooxygenase_NS-form"/>
</dbReference>
<dbReference type="InterPro" id="IPR038732">
    <property type="entry name" value="HpyO/CreE_NAD-binding"/>
</dbReference>
<dbReference type="PANTHER" id="PTHR40254">
    <property type="entry name" value="BLR0577 PROTEIN"/>
    <property type="match status" value="1"/>
</dbReference>
<name>A0ABV8ACV1_9FLAO</name>
<organism evidence="2 3">
    <name type="scientific">Winogradskyella maritima</name>
    <dbReference type="NCBI Taxonomy" id="1517766"/>
    <lineage>
        <taxon>Bacteria</taxon>
        <taxon>Pseudomonadati</taxon>
        <taxon>Bacteroidota</taxon>
        <taxon>Flavobacteriia</taxon>
        <taxon>Flavobacteriales</taxon>
        <taxon>Flavobacteriaceae</taxon>
        <taxon>Winogradskyella</taxon>
    </lineage>
</organism>
<dbReference type="PANTHER" id="PTHR40254:SF1">
    <property type="entry name" value="BLR0577 PROTEIN"/>
    <property type="match status" value="1"/>
</dbReference>
<dbReference type="Proteomes" id="UP001595812">
    <property type="component" value="Unassembled WGS sequence"/>
</dbReference>
<evidence type="ECO:0000313" key="2">
    <source>
        <dbReference type="EMBL" id="MFC3875723.1"/>
    </source>
</evidence>
<dbReference type="Pfam" id="PF13454">
    <property type="entry name" value="NAD_binding_9"/>
    <property type="match status" value="1"/>
</dbReference>
<proteinExistence type="predicted"/>
<sequence length="587" mass="65905">MKPQTRKIAIIGIGPRGGYALERYILELAGESLLTNIHISLFEQTGYLGNGQVYNLGQNPSNWINITERILDLPEREQIKTESIAVDAFPSYKVWASKDYAIISEETPDTYPPRSQIGEFLSQRLQSLLEPLKQADIVSIHTEPVQIVKWLDNGKLEVDTGKTLHKDFDEVLLTIGHQPVEPSQQITDWENHVSAQEDSYLYQSPYPTTNYLENKNLRASSSVAIRGFGLAMIDVVRAIANKFGEFIITDQKSKLCDFQTDLYIKDLFIPFSLDGLPPVPKPLNAHIDNWFKPSEESLATFEEIIGDKKNQESAVGPQFVIDAFVPIASSIYTNLPKINNQYSKKEIENVIGSWLNDQSFKHQLLLSTELSAERSMRDYIDMAIGKTISSLDFCIGQVWRHCQPTLYSALSFNDCSDKVFADIIKLDESTKRYSYGPPVESIQQLLALLKSGILNLDFVSDPDIELIDGGWKLSNETKSISANFMIDSVLDAPKIKAVRSPLVQSLLSDDLMQAVHDDLGIVTNENSYLISKDANRKVPIALLGRLAKGTIIGVDAILECFGDRPREWAVQAAQHHKNYLNQYSDSN</sequence>
<feature type="domain" description="FAD-dependent urate hydroxylase HpyO/Asp monooxygenase CreE-like FAD/NAD(P)-binding" evidence="1">
    <location>
        <begin position="9"/>
        <end position="178"/>
    </location>
</feature>
<gene>
    <name evidence="2" type="ORF">ACFOSX_00640</name>
</gene>
<evidence type="ECO:0000313" key="3">
    <source>
        <dbReference type="Proteomes" id="UP001595812"/>
    </source>
</evidence>
<accession>A0ABV8ACV1</accession>
<evidence type="ECO:0000259" key="1">
    <source>
        <dbReference type="Pfam" id="PF13454"/>
    </source>
</evidence>
<dbReference type="SUPFAM" id="SSF51905">
    <property type="entry name" value="FAD/NAD(P)-binding domain"/>
    <property type="match status" value="1"/>
</dbReference>
<dbReference type="RefSeq" id="WP_386095973.1">
    <property type="nucleotide sequence ID" value="NZ_JBHSAT010000001.1"/>
</dbReference>
<reference evidence="3" key="1">
    <citation type="journal article" date="2019" name="Int. J. Syst. Evol. Microbiol.">
        <title>The Global Catalogue of Microorganisms (GCM) 10K type strain sequencing project: providing services to taxonomists for standard genome sequencing and annotation.</title>
        <authorList>
            <consortium name="The Broad Institute Genomics Platform"/>
            <consortium name="The Broad Institute Genome Sequencing Center for Infectious Disease"/>
            <person name="Wu L."/>
            <person name="Ma J."/>
        </authorList>
    </citation>
    <scope>NUCLEOTIDE SEQUENCE [LARGE SCALE GENOMIC DNA]</scope>
    <source>
        <strain evidence="3">CECT 8979</strain>
    </source>
</reference>
<protein>
    <submittedName>
        <fullName evidence="2">FAD/NAD(P)-binding protein</fullName>
    </submittedName>
</protein>